<evidence type="ECO:0000313" key="2">
    <source>
        <dbReference type="Proteomes" id="UP000527143"/>
    </source>
</evidence>
<dbReference type="AlphaFoldDB" id="A0A840YSN7"/>
<keyword evidence="2" id="KW-1185">Reference proteome</keyword>
<dbReference type="EMBL" id="JACIJF010000022">
    <property type="protein sequence ID" value="MBB5712685.1"/>
    <property type="molecule type" value="Genomic_DNA"/>
</dbReference>
<accession>A0A840YSN7</accession>
<comment type="caution">
    <text evidence="1">The sequence shown here is derived from an EMBL/GenBank/DDBJ whole genome shotgun (WGS) entry which is preliminary data.</text>
</comment>
<reference evidence="1 2" key="1">
    <citation type="submission" date="2020-08" db="EMBL/GenBank/DDBJ databases">
        <title>Genomic Encyclopedia of Type Strains, Phase IV (KMG-IV): sequencing the most valuable type-strain genomes for metagenomic binning, comparative biology and taxonomic classification.</title>
        <authorList>
            <person name="Goeker M."/>
        </authorList>
    </citation>
    <scope>NUCLEOTIDE SEQUENCE [LARGE SCALE GENOMIC DNA]</scope>
    <source>
        <strain evidence="1 2">DSM 26736</strain>
    </source>
</reference>
<evidence type="ECO:0000313" key="1">
    <source>
        <dbReference type="EMBL" id="MBB5712685.1"/>
    </source>
</evidence>
<protein>
    <submittedName>
        <fullName evidence="1">Uncharacterized protein</fullName>
    </submittedName>
</protein>
<dbReference type="RefSeq" id="WP_281393308.1">
    <property type="nucleotide sequence ID" value="NZ_JACIJF010000022.1"/>
</dbReference>
<name>A0A840YSN7_9SPHN</name>
<dbReference type="Proteomes" id="UP000527143">
    <property type="component" value="Unassembled WGS sequence"/>
</dbReference>
<organism evidence="1 2">
    <name type="scientific">Sphingomonas xinjiangensis</name>
    <dbReference type="NCBI Taxonomy" id="643568"/>
    <lineage>
        <taxon>Bacteria</taxon>
        <taxon>Pseudomonadati</taxon>
        <taxon>Pseudomonadota</taxon>
        <taxon>Alphaproteobacteria</taxon>
        <taxon>Sphingomonadales</taxon>
        <taxon>Sphingomonadaceae</taxon>
        <taxon>Sphingomonas</taxon>
    </lineage>
</organism>
<gene>
    <name evidence="1" type="ORF">FHT02_003945</name>
</gene>
<sequence>MFEVDYLRRRAAQERVAALKAETMKVFRAHMDMALAYELRLLGA</sequence>
<proteinExistence type="predicted"/>